<dbReference type="RefSeq" id="WP_137910460.1">
    <property type="nucleotide sequence ID" value="NZ_CADEUY010000027.1"/>
</dbReference>
<comment type="caution">
    <text evidence="1">The sequence shown here is derived from an EMBL/GenBank/DDBJ whole genome shotgun (WGS) entry which is preliminary data.</text>
</comment>
<dbReference type="EMBL" id="JAUJQS010000074">
    <property type="protein sequence ID" value="MDN7570854.1"/>
    <property type="molecule type" value="Genomic_DNA"/>
</dbReference>
<evidence type="ECO:0000313" key="2">
    <source>
        <dbReference type="Proteomes" id="UP001172109"/>
    </source>
</evidence>
<proteinExistence type="predicted"/>
<protein>
    <submittedName>
        <fullName evidence="1">Uncharacterized protein</fullName>
    </submittedName>
</protein>
<reference evidence="1" key="1">
    <citation type="submission" date="2023-07" db="EMBL/GenBank/DDBJ databases">
        <title>A collection of bacterial strains from the Burkholderia cepacia Research Laboratory and Repository.</title>
        <authorList>
            <person name="Lipuma J."/>
            <person name="Spilker T."/>
            <person name="Caverly L."/>
        </authorList>
    </citation>
    <scope>NUCLEOTIDE SEQUENCE</scope>
    <source>
        <strain evidence="1">AU44979</strain>
    </source>
</reference>
<sequence length="311" mass="33699">MARKTIVVTNCTNRKRAGGASVVFSTVEVSGPLTSVAACWARAVRKTRPSGLAQDVYMGRGFAEARRVAVALDSTLHIISAGLGVVSAAEPIPLYDLTVSSGANSLAPLLAQLGNEPSDWWAALTAELGAQRSVHAMLDRHPGAMVLFALPGSYVALIAQDLASLTKSQINRIRIITSSHGQVYVPDNARHIVLPYDDRLEGSSYAGTRADFPQRALRHFVEVLNGHQLSVEEARSAVAGAMCTLKRPIAPVRDKKTDAEILELLRTNWGRFGGASTHLLRYLRDEAMVACEQGRFRALWSDLRQEFALKG</sequence>
<accession>A0AAP4VNC7</accession>
<organism evidence="1 2">
    <name type="scientific">Burkholderia contaminans</name>
    <dbReference type="NCBI Taxonomy" id="488447"/>
    <lineage>
        <taxon>Bacteria</taxon>
        <taxon>Pseudomonadati</taxon>
        <taxon>Pseudomonadota</taxon>
        <taxon>Betaproteobacteria</taxon>
        <taxon>Burkholderiales</taxon>
        <taxon>Burkholderiaceae</taxon>
        <taxon>Burkholderia</taxon>
        <taxon>Burkholderia cepacia complex</taxon>
    </lineage>
</organism>
<name>A0AAP4VNC7_9BURK</name>
<dbReference type="Proteomes" id="UP001172109">
    <property type="component" value="Unassembled WGS sequence"/>
</dbReference>
<evidence type="ECO:0000313" key="1">
    <source>
        <dbReference type="EMBL" id="MDN7570854.1"/>
    </source>
</evidence>
<gene>
    <name evidence="1" type="ORF">QZM56_40935</name>
</gene>
<dbReference type="AlphaFoldDB" id="A0AAP4VNC7"/>